<gene>
    <name evidence="2" type="ORF">E2F43_00930</name>
</gene>
<dbReference type="InterPro" id="IPR001466">
    <property type="entry name" value="Beta-lactam-related"/>
</dbReference>
<evidence type="ECO:0000313" key="2">
    <source>
        <dbReference type="EMBL" id="TDG14839.1"/>
    </source>
</evidence>
<dbReference type="Proteomes" id="UP000295554">
    <property type="component" value="Unassembled WGS sequence"/>
</dbReference>
<feature type="domain" description="Beta-lactamase-related" evidence="1">
    <location>
        <begin position="89"/>
        <end position="369"/>
    </location>
</feature>
<protein>
    <submittedName>
        <fullName evidence="2">Class C beta-lactamase-related serine hydrolase</fullName>
    </submittedName>
</protein>
<dbReference type="OrthoDB" id="9814204at2"/>
<dbReference type="Gene3D" id="3.40.710.10">
    <property type="entry name" value="DD-peptidase/beta-lactamase superfamily"/>
    <property type="match status" value="1"/>
</dbReference>
<reference evidence="2 3" key="1">
    <citation type="submission" date="2019-03" db="EMBL/GenBank/DDBJ databases">
        <title>Seongchinamella monodicae gen. nov., sp. nov., a novel member of the Gammaproteobacteria isolated from a tidal mudflat of beach.</title>
        <authorList>
            <person name="Yang H.G."/>
            <person name="Kang J.W."/>
            <person name="Lee S.D."/>
        </authorList>
    </citation>
    <scope>NUCLEOTIDE SEQUENCE [LARGE SCALE GENOMIC DNA]</scope>
    <source>
        <strain evidence="2 3">GH4-78</strain>
    </source>
</reference>
<proteinExistence type="predicted"/>
<dbReference type="AlphaFoldDB" id="A0A4R5LTY7"/>
<dbReference type="PANTHER" id="PTHR43283">
    <property type="entry name" value="BETA-LACTAMASE-RELATED"/>
    <property type="match status" value="1"/>
</dbReference>
<keyword evidence="2" id="KW-0378">Hydrolase</keyword>
<name>A0A4R5LTY7_9GAMM</name>
<sequence length="396" mass="43601">MRKWLIGLLLAVSLVLVGVYLSTDREVRSLLANLPTDRNVLFWSVPQRDAAFRTMDRLPVLARARVVAAGNEVRPLVAGAPLALAMDVEQYMLEQRTAGLVIVQGGKLRLEKYGLDFDAAGRWTSFSVAKSFTSTLVGAAIRDGHIDSVEDRVSEYIPDLRGSAYDEVSIRQLLTMTSGVAWDEDYEDRNSDVARFNEHQAEPGLDVTVSYMRALPRELPAGDKWVYKTGETNLIGVLVSSATGKQLADYLAEKIWRPYGMEQDATWLLGSTGHEISGCCLQAATRDFARFGLFMLGGAKIAGDDVLPEGWLGAATRKQADIGIPGRGYGYQWWTYDDGSYAAQGIFGQGIFIDPSRDLVIASNSNWPRARGVDGQSEQRQAFYRAVQAAVDRESS</sequence>
<accession>A0A4R5LTY7</accession>
<dbReference type="PANTHER" id="PTHR43283:SF14">
    <property type="entry name" value="BLL8153 PROTEIN"/>
    <property type="match status" value="1"/>
</dbReference>
<evidence type="ECO:0000259" key="1">
    <source>
        <dbReference type="Pfam" id="PF00144"/>
    </source>
</evidence>
<organism evidence="2 3">
    <name type="scientific">Seongchinamella unica</name>
    <dbReference type="NCBI Taxonomy" id="2547392"/>
    <lineage>
        <taxon>Bacteria</taxon>
        <taxon>Pseudomonadati</taxon>
        <taxon>Pseudomonadota</taxon>
        <taxon>Gammaproteobacteria</taxon>
        <taxon>Cellvibrionales</taxon>
        <taxon>Halieaceae</taxon>
        <taxon>Seongchinamella</taxon>
    </lineage>
</organism>
<dbReference type="Pfam" id="PF00144">
    <property type="entry name" value="Beta-lactamase"/>
    <property type="match status" value="1"/>
</dbReference>
<comment type="caution">
    <text evidence="2">The sequence shown here is derived from an EMBL/GenBank/DDBJ whole genome shotgun (WGS) entry which is preliminary data.</text>
</comment>
<dbReference type="SUPFAM" id="SSF56601">
    <property type="entry name" value="beta-lactamase/transpeptidase-like"/>
    <property type="match status" value="1"/>
</dbReference>
<keyword evidence="3" id="KW-1185">Reference proteome</keyword>
<evidence type="ECO:0000313" key="3">
    <source>
        <dbReference type="Proteomes" id="UP000295554"/>
    </source>
</evidence>
<dbReference type="InterPro" id="IPR012338">
    <property type="entry name" value="Beta-lactam/transpept-like"/>
</dbReference>
<dbReference type="GO" id="GO:0016787">
    <property type="term" value="F:hydrolase activity"/>
    <property type="evidence" value="ECO:0007669"/>
    <property type="project" value="UniProtKB-KW"/>
</dbReference>
<dbReference type="InterPro" id="IPR050789">
    <property type="entry name" value="Diverse_Enzym_Activities"/>
</dbReference>
<dbReference type="RefSeq" id="WP_133209004.1">
    <property type="nucleotide sequence ID" value="NZ_SMSE01000001.1"/>
</dbReference>
<dbReference type="EMBL" id="SMSE01000001">
    <property type="protein sequence ID" value="TDG14839.1"/>
    <property type="molecule type" value="Genomic_DNA"/>
</dbReference>